<name>A0A4C1ZPW0_EUMVA</name>
<dbReference type="EMBL" id="BGZK01001998">
    <property type="protein sequence ID" value="GBP89382.1"/>
    <property type="molecule type" value="Genomic_DNA"/>
</dbReference>
<dbReference type="GO" id="GO:0003676">
    <property type="term" value="F:nucleic acid binding"/>
    <property type="evidence" value="ECO:0007669"/>
    <property type="project" value="InterPro"/>
</dbReference>
<keyword evidence="3" id="KW-1185">Reference proteome</keyword>
<dbReference type="Proteomes" id="UP000299102">
    <property type="component" value="Unassembled WGS sequence"/>
</dbReference>
<sequence>MLENGPTGTLDLANRFGWITEDCFLNALKHFIFFVKLSTESPALTAFDNHKTRMTINVVLYARANNATILTFPPHCSHRLQPLEVTVFGPFKIRYRASMNYYHKKICPGSSTLNEPQPRPSK</sequence>
<proteinExistence type="predicted"/>
<evidence type="ECO:0000313" key="2">
    <source>
        <dbReference type="EMBL" id="GBP89382.1"/>
    </source>
</evidence>
<dbReference type="OrthoDB" id="4327074at2759"/>
<accession>A0A4C1ZPW0</accession>
<gene>
    <name evidence="2" type="ORF">EVAR_63297_1</name>
</gene>
<comment type="caution">
    <text evidence="2">The sequence shown here is derived from an EMBL/GenBank/DDBJ whole genome shotgun (WGS) entry which is preliminary data.</text>
</comment>
<feature type="domain" description="DDE-1" evidence="1">
    <location>
        <begin position="13"/>
        <end position="102"/>
    </location>
</feature>
<evidence type="ECO:0000259" key="1">
    <source>
        <dbReference type="Pfam" id="PF03184"/>
    </source>
</evidence>
<protein>
    <recommendedName>
        <fullName evidence="1">DDE-1 domain-containing protein</fullName>
    </recommendedName>
</protein>
<dbReference type="InterPro" id="IPR004875">
    <property type="entry name" value="DDE_SF_endonuclease_dom"/>
</dbReference>
<dbReference type="AlphaFoldDB" id="A0A4C1ZPW0"/>
<dbReference type="STRING" id="151549.A0A4C1ZPW0"/>
<dbReference type="Pfam" id="PF03184">
    <property type="entry name" value="DDE_1"/>
    <property type="match status" value="1"/>
</dbReference>
<evidence type="ECO:0000313" key="3">
    <source>
        <dbReference type="Proteomes" id="UP000299102"/>
    </source>
</evidence>
<organism evidence="2 3">
    <name type="scientific">Eumeta variegata</name>
    <name type="common">Bagworm moth</name>
    <name type="synonym">Eumeta japonica</name>
    <dbReference type="NCBI Taxonomy" id="151549"/>
    <lineage>
        <taxon>Eukaryota</taxon>
        <taxon>Metazoa</taxon>
        <taxon>Ecdysozoa</taxon>
        <taxon>Arthropoda</taxon>
        <taxon>Hexapoda</taxon>
        <taxon>Insecta</taxon>
        <taxon>Pterygota</taxon>
        <taxon>Neoptera</taxon>
        <taxon>Endopterygota</taxon>
        <taxon>Lepidoptera</taxon>
        <taxon>Glossata</taxon>
        <taxon>Ditrysia</taxon>
        <taxon>Tineoidea</taxon>
        <taxon>Psychidae</taxon>
        <taxon>Oiketicinae</taxon>
        <taxon>Eumeta</taxon>
    </lineage>
</organism>
<reference evidence="2 3" key="1">
    <citation type="journal article" date="2019" name="Commun. Biol.">
        <title>The bagworm genome reveals a unique fibroin gene that provides high tensile strength.</title>
        <authorList>
            <person name="Kono N."/>
            <person name="Nakamura H."/>
            <person name="Ohtoshi R."/>
            <person name="Tomita M."/>
            <person name="Numata K."/>
            <person name="Arakawa K."/>
        </authorList>
    </citation>
    <scope>NUCLEOTIDE SEQUENCE [LARGE SCALE GENOMIC DNA]</scope>
</reference>